<protein>
    <submittedName>
        <fullName evidence="1">Membrane protein</fullName>
    </submittedName>
</protein>
<dbReference type="AlphaFoldDB" id="A0A7I7XQC2"/>
<keyword evidence="2" id="KW-1185">Reference proteome</keyword>
<sequence length="161" mass="17166">MGPTRKRDLAAAVVAAAVLGYLAVLLLYRWFPPLTIWTGISLAGVGLVEAVWGWHVRTKIADNKIGLGGDRLHPLAVARTVVIAKASAWVGAVVLGWWLAVLAYTLPRRTTLRVAEQDTPGALVAAGCALALMVAALWLQHCCKSPGDRTDDPDEPQGLPE</sequence>
<gene>
    <name evidence="1" type="ORF">MCNF_00520</name>
</gene>
<organism evidence="1 2">
    <name type="scientific">Mycolicibacterium confluentis</name>
    <dbReference type="NCBI Taxonomy" id="28047"/>
    <lineage>
        <taxon>Bacteria</taxon>
        <taxon>Bacillati</taxon>
        <taxon>Actinomycetota</taxon>
        <taxon>Actinomycetes</taxon>
        <taxon>Mycobacteriales</taxon>
        <taxon>Mycobacteriaceae</taxon>
        <taxon>Mycolicibacterium</taxon>
    </lineage>
</organism>
<dbReference type="Proteomes" id="UP000466931">
    <property type="component" value="Chromosome"/>
</dbReference>
<dbReference type="RefSeq" id="WP_085152345.1">
    <property type="nucleotide sequence ID" value="NZ_AP022612.1"/>
</dbReference>
<reference evidence="1" key="2">
    <citation type="submission" date="2020-02" db="EMBL/GenBank/DDBJ databases">
        <authorList>
            <person name="Matsumoto Y."/>
            <person name="Motooka D."/>
            <person name="Nakamura S."/>
        </authorList>
    </citation>
    <scope>NUCLEOTIDE SEQUENCE</scope>
    <source>
        <strain evidence="1">JCM 13671</strain>
    </source>
</reference>
<dbReference type="OrthoDB" id="3825558at2"/>
<evidence type="ECO:0000313" key="2">
    <source>
        <dbReference type="Proteomes" id="UP000466931"/>
    </source>
</evidence>
<dbReference type="EMBL" id="AP022612">
    <property type="protein sequence ID" value="BBZ31447.1"/>
    <property type="molecule type" value="Genomic_DNA"/>
</dbReference>
<dbReference type="Pfam" id="PF11377">
    <property type="entry name" value="DUF3180"/>
    <property type="match status" value="1"/>
</dbReference>
<proteinExistence type="predicted"/>
<reference evidence="1" key="1">
    <citation type="journal article" date="2019" name="Emerg. Microbes Infect.">
        <title>Comprehensive subspecies identification of 175 nontuberculous mycobacteria species based on 7547 genomic profiles.</title>
        <authorList>
            <person name="Matsumoto Y."/>
            <person name="Kinjo T."/>
            <person name="Motooka D."/>
            <person name="Nabeya D."/>
            <person name="Jung N."/>
            <person name="Uechi K."/>
            <person name="Horii T."/>
            <person name="Iida T."/>
            <person name="Fujita J."/>
            <person name="Nakamura S."/>
        </authorList>
    </citation>
    <scope>NUCLEOTIDE SEQUENCE [LARGE SCALE GENOMIC DNA]</scope>
    <source>
        <strain evidence="1">JCM 13671</strain>
    </source>
</reference>
<accession>A0A7I7XQC2</accession>
<evidence type="ECO:0000313" key="1">
    <source>
        <dbReference type="EMBL" id="BBZ31447.1"/>
    </source>
</evidence>
<name>A0A7I7XQC2_9MYCO</name>
<dbReference type="InterPro" id="IPR021517">
    <property type="entry name" value="DUF3180"/>
</dbReference>